<dbReference type="Proteomes" id="UP000007151">
    <property type="component" value="Unassembled WGS sequence"/>
</dbReference>
<evidence type="ECO:0000313" key="1">
    <source>
        <dbReference type="EMBL" id="OWR50704.1"/>
    </source>
</evidence>
<proteinExistence type="predicted"/>
<organism evidence="1 2">
    <name type="scientific">Danaus plexippus plexippus</name>
    <dbReference type="NCBI Taxonomy" id="278856"/>
    <lineage>
        <taxon>Eukaryota</taxon>
        <taxon>Metazoa</taxon>
        <taxon>Ecdysozoa</taxon>
        <taxon>Arthropoda</taxon>
        <taxon>Hexapoda</taxon>
        <taxon>Insecta</taxon>
        <taxon>Pterygota</taxon>
        <taxon>Neoptera</taxon>
        <taxon>Endopterygota</taxon>
        <taxon>Lepidoptera</taxon>
        <taxon>Glossata</taxon>
        <taxon>Ditrysia</taxon>
        <taxon>Papilionoidea</taxon>
        <taxon>Nymphalidae</taxon>
        <taxon>Danainae</taxon>
        <taxon>Danaini</taxon>
        <taxon>Danaina</taxon>
        <taxon>Danaus</taxon>
        <taxon>Danaus</taxon>
    </lineage>
</organism>
<dbReference type="EMBL" id="AGBW02009490">
    <property type="protein sequence ID" value="OWR50704.1"/>
    <property type="molecule type" value="Genomic_DNA"/>
</dbReference>
<gene>
    <name evidence="1" type="ORF">KGM_200063</name>
</gene>
<evidence type="ECO:0000313" key="2">
    <source>
        <dbReference type="Proteomes" id="UP000007151"/>
    </source>
</evidence>
<dbReference type="KEGG" id="dpl:KGM_200063"/>
<accession>A0A212FAD5</accession>
<protein>
    <submittedName>
        <fullName evidence="1">Uncharacterized protein</fullName>
    </submittedName>
</protein>
<dbReference type="InParanoid" id="A0A212FAD5"/>
<dbReference type="AlphaFoldDB" id="A0A212FAD5"/>
<comment type="caution">
    <text evidence="1">The sequence shown here is derived from an EMBL/GenBank/DDBJ whole genome shotgun (WGS) entry which is preliminary data.</text>
</comment>
<name>A0A212FAD5_DANPL</name>
<keyword evidence="2" id="KW-1185">Reference proteome</keyword>
<reference evidence="1 2" key="1">
    <citation type="journal article" date="2011" name="Cell">
        <title>The monarch butterfly genome yields insights into long-distance migration.</title>
        <authorList>
            <person name="Zhan S."/>
            <person name="Merlin C."/>
            <person name="Boore J.L."/>
            <person name="Reppert S.M."/>
        </authorList>
    </citation>
    <scope>NUCLEOTIDE SEQUENCE [LARGE SCALE GENOMIC DNA]</scope>
    <source>
        <strain evidence="1">F-2</strain>
    </source>
</reference>
<sequence>MPLERVCDIKQVQTVT</sequence>